<protein>
    <recommendedName>
        <fullName evidence="6">Flagellar secretion chaperone FliS</fullName>
    </recommendedName>
</protein>
<dbReference type="InterPro" id="IPR003713">
    <property type="entry name" value="FliS"/>
</dbReference>
<dbReference type="PIRSF" id="PIRSF039090">
    <property type="entry name" value="Flis"/>
    <property type="match status" value="1"/>
</dbReference>
<comment type="subcellular location">
    <subcellularLocation>
        <location evidence="1 6">Cytoplasm</location>
        <location evidence="1 6">Cytosol</location>
    </subcellularLocation>
</comment>
<dbReference type="PANTHER" id="PTHR34773:SF1">
    <property type="entry name" value="FLAGELLAR SECRETION CHAPERONE FLIS"/>
    <property type="match status" value="1"/>
</dbReference>
<dbReference type="Gene3D" id="1.20.120.340">
    <property type="entry name" value="Flagellar protein FliS"/>
    <property type="match status" value="1"/>
</dbReference>
<dbReference type="PANTHER" id="PTHR34773">
    <property type="entry name" value="FLAGELLAR SECRETION CHAPERONE FLIS"/>
    <property type="match status" value="1"/>
</dbReference>
<keyword evidence="7" id="KW-0282">Flagellum</keyword>
<keyword evidence="7" id="KW-0966">Cell projection</keyword>
<gene>
    <name evidence="7" type="primary">fliS</name>
    <name evidence="7" type="ORF">RYX45_02895</name>
</gene>
<comment type="caution">
    <text evidence="7">The sequence shown here is derived from an EMBL/GenBank/DDBJ whole genome shotgun (WGS) entry which is preliminary data.</text>
</comment>
<sequence>MTTFLTNEALHQKSSQELTALLYEACLMNLEDALGLIDQKEYVEANAKLQKASDIIHRLGAGINYEAGIIADQLEQVYNYTADKIVEANIKKDKAMIEEVIQIIESIMSSWNEAMKSKKDIQPKMMKQKANAYESTAIYQD</sequence>
<dbReference type="AlphaFoldDB" id="A0AAJ2KSV3"/>
<dbReference type="Pfam" id="PF02561">
    <property type="entry name" value="FliS"/>
    <property type="match status" value="1"/>
</dbReference>
<evidence type="ECO:0000313" key="8">
    <source>
        <dbReference type="Proteomes" id="UP001285636"/>
    </source>
</evidence>
<dbReference type="GO" id="GO:0005829">
    <property type="term" value="C:cytosol"/>
    <property type="evidence" value="ECO:0007669"/>
    <property type="project" value="UniProtKB-SubCell"/>
</dbReference>
<keyword evidence="4 6" id="KW-1005">Bacterial flagellum biogenesis</keyword>
<dbReference type="InterPro" id="IPR036584">
    <property type="entry name" value="FliS_sf"/>
</dbReference>
<dbReference type="CDD" id="cd16098">
    <property type="entry name" value="FliS"/>
    <property type="match status" value="1"/>
</dbReference>
<dbReference type="GO" id="GO:0071973">
    <property type="term" value="P:bacterial-type flagellum-dependent cell motility"/>
    <property type="evidence" value="ECO:0007669"/>
    <property type="project" value="TreeGrafter"/>
</dbReference>
<evidence type="ECO:0000256" key="6">
    <source>
        <dbReference type="PIRNR" id="PIRNR039090"/>
    </source>
</evidence>
<evidence type="ECO:0000256" key="2">
    <source>
        <dbReference type="ARBA" id="ARBA00008787"/>
    </source>
</evidence>
<dbReference type="EMBL" id="JAWJAY010000001">
    <property type="protein sequence ID" value="MDV2884109.1"/>
    <property type="molecule type" value="Genomic_DNA"/>
</dbReference>
<proteinExistence type="inferred from homology"/>
<dbReference type="NCBIfam" id="TIGR00208">
    <property type="entry name" value="fliS"/>
    <property type="match status" value="1"/>
</dbReference>
<reference evidence="7" key="1">
    <citation type="submission" date="2023-10" db="EMBL/GenBank/DDBJ databases">
        <title>Screening of Alkalihalophilus pseudofirmusBZ-TG-HK211 and Its Alleviation of Salt Stress on Rapeseed Growth.</title>
        <authorList>
            <person name="Zhao B."/>
            <person name="Guo T."/>
        </authorList>
    </citation>
    <scope>NUCLEOTIDE SEQUENCE</scope>
    <source>
        <strain evidence="7">BZ-TG-HK211</strain>
    </source>
</reference>
<organism evidence="7 8">
    <name type="scientific">Alkalihalophilus pseudofirmus</name>
    <name type="common">Bacillus pseudofirmus</name>
    <dbReference type="NCBI Taxonomy" id="79885"/>
    <lineage>
        <taxon>Bacteria</taxon>
        <taxon>Bacillati</taxon>
        <taxon>Bacillota</taxon>
        <taxon>Bacilli</taxon>
        <taxon>Bacillales</taxon>
        <taxon>Bacillaceae</taxon>
        <taxon>Alkalihalophilus</taxon>
    </lineage>
</organism>
<dbReference type="GO" id="GO:0044780">
    <property type="term" value="P:bacterial-type flagellum assembly"/>
    <property type="evidence" value="ECO:0007669"/>
    <property type="project" value="InterPro"/>
</dbReference>
<evidence type="ECO:0000313" key="7">
    <source>
        <dbReference type="EMBL" id="MDV2884109.1"/>
    </source>
</evidence>
<comment type="similarity">
    <text evidence="2 6">Belongs to the FliS family.</text>
</comment>
<evidence type="ECO:0000256" key="3">
    <source>
        <dbReference type="ARBA" id="ARBA00022490"/>
    </source>
</evidence>
<name>A0AAJ2KSV3_ALKPS</name>
<evidence type="ECO:0000256" key="1">
    <source>
        <dbReference type="ARBA" id="ARBA00004514"/>
    </source>
</evidence>
<evidence type="ECO:0000256" key="5">
    <source>
        <dbReference type="ARBA" id="ARBA00023186"/>
    </source>
</evidence>
<keyword evidence="7" id="KW-0969">Cilium</keyword>
<accession>A0AAJ2KSV3</accession>
<dbReference type="RefSeq" id="WP_323465817.1">
    <property type="nucleotide sequence ID" value="NZ_CP144224.1"/>
</dbReference>
<evidence type="ECO:0000256" key="4">
    <source>
        <dbReference type="ARBA" id="ARBA00022795"/>
    </source>
</evidence>
<dbReference type="Proteomes" id="UP001285636">
    <property type="component" value="Unassembled WGS sequence"/>
</dbReference>
<keyword evidence="3 6" id="KW-0963">Cytoplasm</keyword>
<keyword evidence="5" id="KW-0143">Chaperone</keyword>
<dbReference type="SUPFAM" id="SSF101116">
    <property type="entry name" value="Flagellar export chaperone FliS"/>
    <property type="match status" value="1"/>
</dbReference>